<evidence type="ECO:0000256" key="10">
    <source>
        <dbReference type="ARBA" id="ARBA00038489"/>
    </source>
</evidence>
<dbReference type="CDD" id="cd03017">
    <property type="entry name" value="PRX_BCP"/>
    <property type="match status" value="1"/>
</dbReference>
<evidence type="ECO:0000313" key="16">
    <source>
        <dbReference type="Proteomes" id="UP000182160"/>
    </source>
</evidence>
<dbReference type="InterPro" id="IPR024706">
    <property type="entry name" value="Peroxiredoxin_AhpC-typ"/>
</dbReference>
<evidence type="ECO:0000256" key="5">
    <source>
        <dbReference type="ARBA" id="ARBA00022862"/>
    </source>
</evidence>
<dbReference type="PANTHER" id="PTHR42801">
    <property type="entry name" value="THIOREDOXIN-DEPENDENT PEROXIDE REDUCTASE"/>
    <property type="match status" value="1"/>
</dbReference>
<keyword evidence="5" id="KW-0049">Antioxidant</keyword>
<dbReference type="GO" id="GO:0008379">
    <property type="term" value="F:thioredoxin peroxidase activity"/>
    <property type="evidence" value="ECO:0007669"/>
    <property type="project" value="TreeGrafter"/>
</dbReference>
<dbReference type="PIRSF" id="PIRSF000239">
    <property type="entry name" value="AHPC"/>
    <property type="match status" value="1"/>
</dbReference>
<dbReference type="SUPFAM" id="SSF52833">
    <property type="entry name" value="Thioredoxin-like"/>
    <property type="match status" value="1"/>
</dbReference>
<organism evidence="15 16">
    <name type="scientific">Roseovarius tolerans</name>
    <dbReference type="NCBI Taxonomy" id="74031"/>
    <lineage>
        <taxon>Bacteria</taxon>
        <taxon>Pseudomonadati</taxon>
        <taxon>Pseudomonadota</taxon>
        <taxon>Alphaproteobacteria</taxon>
        <taxon>Rhodobacterales</taxon>
        <taxon>Roseobacteraceae</taxon>
        <taxon>Roseovarius</taxon>
    </lineage>
</organism>
<evidence type="ECO:0000256" key="13">
    <source>
        <dbReference type="PIRSR" id="PIRSR000239-1"/>
    </source>
</evidence>
<protein>
    <recommendedName>
        <fullName evidence="3">thioredoxin-dependent peroxiredoxin</fullName>
        <ecNumber evidence="3">1.11.1.24</ecNumber>
    </recommendedName>
    <alternativeName>
        <fullName evidence="9">Thioredoxin peroxidase</fullName>
    </alternativeName>
    <alternativeName>
        <fullName evidence="11">Thioredoxin-dependent peroxiredoxin Bcp</fullName>
    </alternativeName>
</protein>
<feature type="domain" description="Thioredoxin" evidence="14">
    <location>
        <begin position="1"/>
        <end position="151"/>
    </location>
</feature>
<dbReference type="Proteomes" id="UP000182160">
    <property type="component" value="Unassembled WGS sequence"/>
</dbReference>
<dbReference type="InterPro" id="IPR036249">
    <property type="entry name" value="Thioredoxin-like_sf"/>
</dbReference>
<dbReference type="GO" id="GO:0034599">
    <property type="term" value="P:cellular response to oxidative stress"/>
    <property type="evidence" value="ECO:0007669"/>
    <property type="project" value="TreeGrafter"/>
</dbReference>
<proteinExistence type="inferred from homology"/>
<dbReference type="EC" id="1.11.1.24" evidence="3"/>
<dbReference type="InterPro" id="IPR000866">
    <property type="entry name" value="AhpC/TSA"/>
</dbReference>
<dbReference type="FunFam" id="3.40.30.10:FF:000007">
    <property type="entry name" value="Thioredoxin-dependent thiol peroxidase"/>
    <property type="match status" value="1"/>
</dbReference>
<evidence type="ECO:0000256" key="12">
    <source>
        <dbReference type="ARBA" id="ARBA00049091"/>
    </source>
</evidence>
<evidence type="ECO:0000256" key="7">
    <source>
        <dbReference type="ARBA" id="ARBA00023157"/>
    </source>
</evidence>
<accession>A0A1H7UV51</accession>
<comment type="similarity">
    <text evidence="10">Belongs to the peroxiredoxin family. BCP/PrxQ subfamily.</text>
</comment>
<dbReference type="AlphaFoldDB" id="A0A1H7UV51"/>
<dbReference type="PANTHER" id="PTHR42801:SF4">
    <property type="entry name" value="AHPC_TSA FAMILY PROTEIN"/>
    <property type="match status" value="1"/>
</dbReference>
<evidence type="ECO:0000256" key="1">
    <source>
        <dbReference type="ARBA" id="ARBA00003330"/>
    </source>
</evidence>
<keyword evidence="6" id="KW-0560">Oxidoreductase</keyword>
<evidence type="ECO:0000256" key="4">
    <source>
        <dbReference type="ARBA" id="ARBA00022559"/>
    </source>
</evidence>
<comment type="function">
    <text evidence="1">Thiol-specific peroxidase that catalyzes the reduction of hydrogen peroxide and organic hydroperoxides to water and alcohols, respectively. Plays a role in cell protection against oxidative stress by detoxifying peroxides and as sensor of hydrogen peroxide-mediated signaling events.</text>
</comment>
<evidence type="ECO:0000313" key="15">
    <source>
        <dbReference type="EMBL" id="SEM00852.1"/>
    </source>
</evidence>
<evidence type="ECO:0000256" key="11">
    <source>
        <dbReference type="ARBA" id="ARBA00042639"/>
    </source>
</evidence>
<dbReference type="Pfam" id="PF00578">
    <property type="entry name" value="AhpC-TSA"/>
    <property type="match status" value="1"/>
</dbReference>
<feature type="active site" description="Cysteine sulfenic acid (-SOH) intermediate; for peroxidase activity" evidence="13">
    <location>
        <position position="42"/>
    </location>
</feature>
<keyword evidence="7" id="KW-1015">Disulfide bond</keyword>
<keyword evidence="8" id="KW-0676">Redox-active center</keyword>
<evidence type="ECO:0000256" key="6">
    <source>
        <dbReference type="ARBA" id="ARBA00023002"/>
    </source>
</evidence>
<dbReference type="GO" id="GO:0005737">
    <property type="term" value="C:cytoplasm"/>
    <property type="evidence" value="ECO:0007669"/>
    <property type="project" value="TreeGrafter"/>
</dbReference>
<dbReference type="RefSeq" id="WP_074784565.1">
    <property type="nucleotide sequence ID" value="NZ_FOBO01000001.1"/>
</dbReference>
<gene>
    <name evidence="15" type="ORF">SAMN04488077_101275</name>
</gene>
<comment type="catalytic activity">
    <reaction evidence="12">
        <text>a hydroperoxide + [thioredoxin]-dithiol = an alcohol + [thioredoxin]-disulfide + H2O</text>
        <dbReference type="Rhea" id="RHEA:62620"/>
        <dbReference type="Rhea" id="RHEA-COMP:10698"/>
        <dbReference type="Rhea" id="RHEA-COMP:10700"/>
        <dbReference type="ChEBI" id="CHEBI:15377"/>
        <dbReference type="ChEBI" id="CHEBI:29950"/>
        <dbReference type="ChEBI" id="CHEBI:30879"/>
        <dbReference type="ChEBI" id="CHEBI:35924"/>
        <dbReference type="ChEBI" id="CHEBI:50058"/>
        <dbReference type="EC" id="1.11.1.24"/>
    </reaction>
</comment>
<dbReference type="EMBL" id="FOBO01000001">
    <property type="protein sequence ID" value="SEM00852.1"/>
    <property type="molecule type" value="Genomic_DNA"/>
</dbReference>
<evidence type="ECO:0000256" key="9">
    <source>
        <dbReference type="ARBA" id="ARBA00032824"/>
    </source>
</evidence>
<evidence type="ECO:0000256" key="8">
    <source>
        <dbReference type="ARBA" id="ARBA00023284"/>
    </source>
</evidence>
<evidence type="ECO:0000259" key="14">
    <source>
        <dbReference type="PROSITE" id="PS51352"/>
    </source>
</evidence>
<dbReference type="InterPro" id="IPR050924">
    <property type="entry name" value="Peroxiredoxin_BCP/PrxQ"/>
</dbReference>
<dbReference type="InterPro" id="IPR013766">
    <property type="entry name" value="Thioredoxin_domain"/>
</dbReference>
<sequence>MSDTSAPDFTLPRDGGDSVTLSGLRPRAVVLFFYPRDDTSGCTKEAVGFSGLHAEFEAAGAVVMGISKDSVASHDKFRDKHGLTVPLLSDAESEVCEAFGVWKEKSMYGKKFMGIERSTFLIDGEGRIAREWRKVKVPGHAEEVLHAVRTL</sequence>
<comment type="subunit">
    <text evidence="2">Monomer.</text>
</comment>
<reference evidence="15 16" key="1">
    <citation type="submission" date="2016-10" db="EMBL/GenBank/DDBJ databases">
        <authorList>
            <person name="de Groot N.N."/>
        </authorList>
    </citation>
    <scope>NUCLEOTIDE SEQUENCE [LARGE SCALE GENOMIC DNA]</scope>
    <source>
        <strain evidence="15 16">DSM 11457</strain>
    </source>
</reference>
<evidence type="ECO:0000256" key="2">
    <source>
        <dbReference type="ARBA" id="ARBA00011245"/>
    </source>
</evidence>
<evidence type="ECO:0000256" key="3">
    <source>
        <dbReference type="ARBA" id="ARBA00013017"/>
    </source>
</evidence>
<name>A0A1H7UV51_9RHOB</name>
<keyword evidence="4" id="KW-0575">Peroxidase</keyword>
<dbReference type="GO" id="GO:0045454">
    <property type="term" value="P:cell redox homeostasis"/>
    <property type="evidence" value="ECO:0007669"/>
    <property type="project" value="TreeGrafter"/>
</dbReference>
<dbReference type="Gene3D" id="3.40.30.10">
    <property type="entry name" value="Glutaredoxin"/>
    <property type="match status" value="1"/>
</dbReference>
<dbReference type="PROSITE" id="PS51352">
    <property type="entry name" value="THIOREDOXIN_2"/>
    <property type="match status" value="1"/>
</dbReference>